<sequence length="244" mass="26738">MLQTKTYCTDATVIIRLRSDSEKLLHSYPIRCEGFPTSNNIKGEFKWYRMNNTKNVDPSNNFQIITTTNVPVFHPNIEDSNGEIACQWVPDNNSIATYQPSNFARIGPLVKDPTILTDAQTMIDGNIACFKIDSSNSGVDQSTKQLKVDCKSATIMILETMATNKVKEAEGGEAEDTSSHHSPSLSSRNSTTLLSLTNRSVGVATHSPRPSLQPTSPNPSSSEAQESVPAEPTRSIARKSKHLP</sequence>
<gene>
    <name evidence="2" type="ORF">RFI_31708</name>
</gene>
<dbReference type="AlphaFoldDB" id="X6LVN0"/>
<name>X6LVN0_RETFI</name>
<reference evidence="2 3" key="1">
    <citation type="journal article" date="2013" name="Curr. Biol.">
        <title>The Genome of the Foraminiferan Reticulomyxa filosa.</title>
        <authorList>
            <person name="Glockner G."/>
            <person name="Hulsmann N."/>
            <person name="Schleicher M."/>
            <person name="Noegel A.A."/>
            <person name="Eichinger L."/>
            <person name="Gallinger C."/>
            <person name="Pawlowski J."/>
            <person name="Sierra R."/>
            <person name="Euteneuer U."/>
            <person name="Pillet L."/>
            <person name="Moustafa A."/>
            <person name="Platzer M."/>
            <person name="Groth M."/>
            <person name="Szafranski K."/>
            <person name="Schliwa M."/>
        </authorList>
    </citation>
    <scope>NUCLEOTIDE SEQUENCE [LARGE SCALE GENOMIC DNA]</scope>
</reference>
<accession>X6LVN0</accession>
<evidence type="ECO:0000313" key="3">
    <source>
        <dbReference type="Proteomes" id="UP000023152"/>
    </source>
</evidence>
<proteinExistence type="predicted"/>
<feature type="compositionally biased region" description="Polar residues" evidence="1">
    <location>
        <begin position="208"/>
        <end position="225"/>
    </location>
</feature>
<dbReference type="Proteomes" id="UP000023152">
    <property type="component" value="Unassembled WGS sequence"/>
</dbReference>
<feature type="region of interest" description="Disordered" evidence="1">
    <location>
        <begin position="168"/>
        <end position="244"/>
    </location>
</feature>
<dbReference type="EMBL" id="ASPP01027856">
    <property type="protein sequence ID" value="ETO05689.1"/>
    <property type="molecule type" value="Genomic_DNA"/>
</dbReference>
<protein>
    <submittedName>
        <fullName evidence="2">Uncharacterized protein</fullName>
    </submittedName>
</protein>
<keyword evidence="3" id="KW-1185">Reference proteome</keyword>
<organism evidence="2 3">
    <name type="scientific">Reticulomyxa filosa</name>
    <dbReference type="NCBI Taxonomy" id="46433"/>
    <lineage>
        <taxon>Eukaryota</taxon>
        <taxon>Sar</taxon>
        <taxon>Rhizaria</taxon>
        <taxon>Retaria</taxon>
        <taxon>Foraminifera</taxon>
        <taxon>Monothalamids</taxon>
        <taxon>Reticulomyxidae</taxon>
        <taxon>Reticulomyxa</taxon>
    </lineage>
</organism>
<feature type="compositionally biased region" description="Low complexity" evidence="1">
    <location>
        <begin position="180"/>
        <end position="200"/>
    </location>
</feature>
<evidence type="ECO:0000256" key="1">
    <source>
        <dbReference type="SAM" id="MobiDB-lite"/>
    </source>
</evidence>
<evidence type="ECO:0000313" key="2">
    <source>
        <dbReference type="EMBL" id="ETO05689.1"/>
    </source>
</evidence>
<comment type="caution">
    <text evidence="2">The sequence shown here is derived from an EMBL/GenBank/DDBJ whole genome shotgun (WGS) entry which is preliminary data.</text>
</comment>